<feature type="region of interest" description="Disordered" evidence="1">
    <location>
        <begin position="214"/>
        <end position="234"/>
    </location>
</feature>
<feature type="compositionally biased region" description="Basic and acidic residues" evidence="1">
    <location>
        <begin position="258"/>
        <end position="271"/>
    </location>
</feature>
<feature type="region of interest" description="Disordered" evidence="1">
    <location>
        <begin position="251"/>
        <end position="381"/>
    </location>
</feature>
<dbReference type="EMBL" id="JAVRRL010000026">
    <property type="protein sequence ID" value="KAK5113104.1"/>
    <property type="molecule type" value="Genomic_DNA"/>
</dbReference>
<evidence type="ECO:0000313" key="2">
    <source>
        <dbReference type="EMBL" id="KAK5113104.1"/>
    </source>
</evidence>
<accession>A0AAN7YPK2</accession>
<sequence length="678" mass="77017">MDVHQWLDNTVDREPLEEYQEPILAHLQAQRATGDERPRRRYRRKRQPASSKSSIPLHAHHPAHHRRGKEARYTGSSEGCSEAEPIVHMHRSRDRSLGQGSQYRETAHRSYERRPRHKTKADRYELKRKREREHEPRDRPMSKRRRPIRSGDGGRTAGVVQAFQLKNGPKKSRLTLKPDTSGGLFRHGRASEQVAPRGVGLPDLTFNEMRFLQRPKEHQDDYPQDDRISGKKDRQHLREAEISAYFALDHTATQCARPDPEARRQGSERKLRTSPHGSIPIPLELSDKPFLGFGSKGRHATQEPTTKSHYTWSESRASARDDVKVTGTKQNVPPHLDITPMTEGGRGPSRPTREKRRRPSGAVEPSIRKSMPSEPPVLVSSEKSDYTRHSSAFHTSDILNIYCGPITKSVGKENNDPTTSTPTSKLLERAFQAVSQPYAKKQVLTPDPRQGLRESISNVRPAEANNPRRRHPVVAAFEMHDEMLDDPRPFEPARPPALRQDRAPQPMQVRPVRWHINTEPPNAKDVRADALKRTRLMEECPTSHGSARPFRHGNGKLAVHDQDFFNNVDPTTFSGLPAHIYANAQQAEALAHNPTPSHIFDVEQEQAHGTGEAHGEDGPMSHESWFLPDAQMSAEYIADDEQEEERGMESTGIGPIEGDVQDHDDRLAGFWKPNKLYW</sequence>
<protein>
    <submittedName>
        <fullName evidence="2">Uncharacterized protein</fullName>
    </submittedName>
</protein>
<dbReference type="Proteomes" id="UP001310890">
    <property type="component" value="Unassembled WGS sequence"/>
</dbReference>
<feature type="compositionally biased region" description="Polar residues" evidence="1">
    <location>
        <begin position="302"/>
        <end position="316"/>
    </location>
</feature>
<gene>
    <name evidence="2" type="ORF">LTR62_003683</name>
</gene>
<proteinExistence type="predicted"/>
<feature type="compositionally biased region" description="Basic residues" evidence="1">
    <location>
        <begin position="114"/>
        <end position="131"/>
    </location>
</feature>
<reference evidence="2" key="1">
    <citation type="submission" date="2023-08" db="EMBL/GenBank/DDBJ databases">
        <title>Black Yeasts Isolated from many extreme environments.</title>
        <authorList>
            <person name="Coleine C."/>
            <person name="Stajich J.E."/>
            <person name="Selbmann L."/>
        </authorList>
    </citation>
    <scope>NUCLEOTIDE SEQUENCE</scope>
    <source>
        <strain evidence="2">CCFEE 5401</strain>
    </source>
</reference>
<dbReference type="AlphaFoldDB" id="A0AAN7YPK2"/>
<feature type="compositionally biased region" description="Basic and acidic residues" evidence="1">
    <location>
        <begin position="132"/>
        <end position="141"/>
    </location>
</feature>
<evidence type="ECO:0000256" key="1">
    <source>
        <dbReference type="SAM" id="MobiDB-lite"/>
    </source>
</evidence>
<evidence type="ECO:0000313" key="3">
    <source>
        <dbReference type="Proteomes" id="UP001310890"/>
    </source>
</evidence>
<comment type="caution">
    <text evidence="2">The sequence shown here is derived from an EMBL/GenBank/DDBJ whole genome shotgun (WGS) entry which is preliminary data.</text>
</comment>
<name>A0AAN7YPK2_9PEZI</name>
<feature type="region of interest" description="Disordered" evidence="1">
    <location>
        <begin position="640"/>
        <end position="665"/>
    </location>
</feature>
<feature type="compositionally biased region" description="Basic residues" evidence="1">
    <location>
        <begin position="58"/>
        <end position="69"/>
    </location>
</feature>
<feature type="region of interest" description="Disordered" evidence="1">
    <location>
        <begin position="15"/>
        <end position="155"/>
    </location>
</feature>
<organism evidence="2 3">
    <name type="scientific">Meristemomyces frigidus</name>
    <dbReference type="NCBI Taxonomy" id="1508187"/>
    <lineage>
        <taxon>Eukaryota</taxon>
        <taxon>Fungi</taxon>
        <taxon>Dikarya</taxon>
        <taxon>Ascomycota</taxon>
        <taxon>Pezizomycotina</taxon>
        <taxon>Dothideomycetes</taxon>
        <taxon>Dothideomycetidae</taxon>
        <taxon>Mycosphaerellales</taxon>
        <taxon>Teratosphaeriaceae</taxon>
        <taxon>Meristemomyces</taxon>
    </lineage>
</organism>